<accession>A0AAD7NL23</accession>
<reference evidence="2" key="1">
    <citation type="submission" date="2023-03" db="EMBL/GenBank/DDBJ databases">
        <title>Massive genome expansion in bonnet fungi (Mycena s.s.) driven by repeated elements and novel gene families across ecological guilds.</title>
        <authorList>
            <consortium name="Lawrence Berkeley National Laboratory"/>
            <person name="Harder C.B."/>
            <person name="Miyauchi S."/>
            <person name="Viragh M."/>
            <person name="Kuo A."/>
            <person name="Thoen E."/>
            <person name="Andreopoulos B."/>
            <person name="Lu D."/>
            <person name="Skrede I."/>
            <person name="Drula E."/>
            <person name="Henrissat B."/>
            <person name="Morin E."/>
            <person name="Kohler A."/>
            <person name="Barry K."/>
            <person name="LaButti K."/>
            <person name="Morin E."/>
            <person name="Salamov A."/>
            <person name="Lipzen A."/>
            <person name="Mereny Z."/>
            <person name="Hegedus B."/>
            <person name="Baldrian P."/>
            <person name="Stursova M."/>
            <person name="Weitz H."/>
            <person name="Taylor A."/>
            <person name="Grigoriev I.V."/>
            <person name="Nagy L.G."/>
            <person name="Martin F."/>
            <person name="Kauserud H."/>
        </authorList>
    </citation>
    <scope>NUCLEOTIDE SEQUENCE</scope>
    <source>
        <strain evidence="2">CBHHK182m</strain>
    </source>
</reference>
<gene>
    <name evidence="2" type="ORF">B0H16DRAFT_1526052</name>
</gene>
<evidence type="ECO:0000313" key="3">
    <source>
        <dbReference type="Proteomes" id="UP001215598"/>
    </source>
</evidence>
<evidence type="ECO:0000313" key="2">
    <source>
        <dbReference type="EMBL" id="KAJ7764876.1"/>
    </source>
</evidence>
<dbReference type="EMBL" id="JARKIB010000027">
    <property type="protein sequence ID" value="KAJ7764876.1"/>
    <property type="molecule type" value="Genomic_DNA"/>
</dbReference>
<dbReference type="SUPFAM" id="SSF52047">
    <property type="entry name" value="RNI-like"/>
    <property type="match status" value="1"/>
</dbReference>
<organism evidence="2 3">
    <name type="scientific">Mycena metata</name>
    <dbReference type="NCBI Taxonomy" id="1033252"/>
    <lineage>
        <taxon>Eukaryota</taxon>
        <taxon>Fungi</taxon>
        <taxon>Dikarya</taxon>
        <taxon>Basidiomycota</taxon>
        <taxon>Agaricomycotina</taxon>
        <taxon>Agaricomycetes</taxon>
        <taxon>Agaricomycetidae</taxon>
        <taxon>Agaricales</taxon>
        <taxon>Marasmiineae</taxon>
        <taxon>Mycenaceae</taxon>
        <taxon>Mycena</taxon>
    </lineage>
</organism>
<protein>
    <recommendedName>
        <fullName evidence="4">F-box domain-containing protein</fullName>
    </recommendedName>
</protein>
<dbReference type="Proteomes" id="UP001215598">
    <property type="component" value="Unassembled WGS sequence"/>
</dbReference>
<feature type="compositionally biased region" description="Polar residues" evidence="1">
    <location>
        <begin position="1"/>
        <end position="10"/>
    </location>
</feature>
<feature type="region of interest" description="Disordered" evidence="1">
    <location>
        <begin position="1"/>
        <end position="22"/>
    </location>
</feature>
<proteinExistence type="predicted"/>
<evidence type="ECO:0000256" key="1">
    <source>
        <dbReference type="SAM" id="MobiDB-lite"/>
    </source>
</evidence>
<sequence>MGGEGANSSISEKKRPASFLGSNEPTTLGVDFARALNQLARIELQDDAPIRSLPQDLLYELLIILTSEPSLDGFDLALCLSHVCHDWRAVVVHSPLFWRFIPIPSSGSSPNHAATTESFLRRSGDQTITVAVFLRKASSSISDITCAALHNHTPRVRSLWVFTSDVPTLSSHLRHLSAVSFPSLKDHRAVIQSESSRFTAVSCLSQPRNPHAQILLLEGVPTWPPHLHVTTLSFSSCSFSPIDTFLIVSMARATLQHLKLYLHPQTPVYMHDITGSAIELPALRSLWLGFHDPLAPVPFLWRARLPALESLSVEDLRPLDTKRSKPCVSPSEFSGLQQVLGDIDPMCMLFTVLMRAITGSVGTNMLTSLRLVRLTYPSDIAASLFSPHLCVLHLSHCEPVFLRGLVAALMGPSMWSLERLSVAGETNSGLLLFLTIRKEKGHARLKELTLGTDMVTLPGWPEVSSGRAVYEDFTEDLVLGGPGCVVDPFVDTV</sequence>
<comment type="caution">
    <text evidence="2">The sequence shown here is derived from an EMBL/GenBank/DDBJ whole genome shotgun (WGS) entry which is preliminary data.</text>
</comment>
<name>A0AAD7NL23_9AGAR</name>
<dbReference type="AlphaFoldDB" id="A0AAD7NL23"/>
<keyword evidence="3" id="KW-1185">Reference proteome</keyword>
<evidence type="ECO:0008006" key="4">
    <source>
        <dbReference type="Google" id="ProtNLM"/>
    </source>
</evidence>